<sequence length="281" mass="31201">MKRRKKKKKTYSLSDISLGLLEASSHRANRPSTIATLRLRPAPRSAAVFARRNNRTTAITSKRKKERLRRDVIKEAEDTDGGDPFEALFGMLEEDLKNLDEALLGIDDDDDEDISPEELAKLEKELEFAIGESGGLMQLLSMGVDDEDDNRDVIDIELGGESEDDEDDDEAIELKDWQLKKLAAAAKAGRRKTNIRSLAAELGLDRDLVLDLLRIPPEDLLSMSADASSENQKSPVVLEAEYEVLEDVPNEASNMEAKAEVAVEATQTRKSSPKNGKKVPR</sequence>
<evidence type="ECO:0000256" key="1">
    <source>
        <dbReference type="ARBA" id="ARBA00004123"/>
    </source>
</evidence>
<feature type="compositionally biased region" description="Basic residues" evidence="5">
    <location>
        <begin position="271"/>
        <end position="281"/>
    </location>
</feature>
<evidence type="ECO:0000256" key="4">
    <source>
        <dbReference type="ARBA" id="ARBA00023242"/>
    </source>
</evidence>
<evidence type="ECO:0000256" key="2">
    <source>
        <dbReference type="ARBA" id="ARBA00023125"/>
    </source>
</evidence>
<organism evidence="6 7">
    <name type="scientific">Kalanchoe fedtschenkoi</name>
    <name type="common">Lavender scallops</name>
    <name type="synonym">South American air plant</name>
    <dbReference type="NCBI Taxonomy" id="63787"/>
    <lineage>
        <taxon>Eukaryota</taxon>
        <taxon>Viridiplantae</taxon>
        <taxon>Streptophyta</taxon>
        <taxon>Embryophyta</taxon>
        <taxon>Tracheophyta</taxon>
        <taxon>Spermatophyta</taxon>
        <taxon>Magnoliopsida</taxon>
        <taxon>eudicotyledons</taxon>
        <taxon>Gunneridae</taxon>
        <taxon>Pentapetalae</taxon>
        <taxon>Saxifragales</taxon>
        <taxon>Crassulaceae</taxon>
        <taxon>Kalanchoe</taxon>
    </lineage>
</organism>
<dbReference type="AlphaFoldDB" id="A0A7N0SVG6"/>
<keyword evidence="7" id="KW-1185">Reference proteome</keyword>
<keyword evidence="4" id="KW-0539">Nucleus</keyword>
<keyword evidence="3" id="KW-0371">Homeobox</keyword>
<evidence type="ECO:0000313" key="7">
    <source>
        <dbReference type="Proteomes" id="UP000594263"/>
    </source>
</evidence>
<feature type="region of interest" description="Disordered" evidence="5">
    <location>
        <begin position="261"/>
        <end position="281"/>
    </location>
</feature>
<name>A0A7N0SVG6_KALFE</name>
<evidence type="ECO:0000313" key="6">
    <source>
        <dbReference type="EnsemblPlants" id="Kaladp0004s0018.1.v1.1"/>
    </source>
</evidence>
<protein>
    <submittedName>
        <fullName evidence="6">Uncharacterized protein</fullName>
    </submittedName>
</protein>
<dbReference type="Proteomes" id="UP000594263">
    <property type="component" value="Unplaced"/>
</dbReference>
<evidence type="ECO:0000256" key="5">
    <source>
        <dbReference type="SAM" id="MobiDB-lite"/>
    </source>
</evidence>
<dbReference type="Gramene" id="Kaladp0004s0018.1.v1.1">
    <property type="protein sequence ID" value="Kaladp0004s0018.1.v1.1"/>
    <property type="gene ID" value="Kaladp0004s0018.v1.1"/>
</dbReference>
<accession>A0A7N0SVG6</accession>
<proteinExistence type="predicted"/>
<keyword evidence="2" id="KW-0238">DNA-binding</keyword>
<reference evidence="6" key="1">
    <citation type="submission" date="2021-01" db="UniProtKB">
        <authorList>
            <consortium name="EnsemblPlants"/>
        </authorList>
    </citation>
    <scope>IDENTIFICATION</scope>
</reference>
<dbReference type="PANTHER" id="PTHR15467:SF9">
    <property type="entry name" value="HOMEOBOX DOMAIN-CONTAINING PROTEIN"/>
    <property type="match status" value="1"/>
</dbReference>
<dbReference type="PANTHER" id="PTHR15467">
    <property type="entry name" value="ZINC-FINGERS AND HOMEOBOXES RELATED"/>
    <property type="match status" value="1"/>
</dbReference>
<dbReference type="GO" id="GO:0000981">
    <property type="term" value="F:DNA-binding transcription factor activity, RNA polymerase II-specific"/>
    <property type="evidence" value="ECO:0007669"/>
    <property type="project" value="TreeGrafter"/>
</dbReference>
<dbReference type="GO" id="GO:0005634">
    <property type="term" value="C:nucleus"/>
    <property type="evidence" value="ECO:0007669"/>
    <property type="project" value="UniProtKB-SubCell"/>
</dbReference>
<comment type="subcellular location">
    <subcellularLocation>
        <location evidence="1">Nucleus</location>
    </subcellularLocation>
</comment>
<dbReference type="EnsemblPlants" id="Kaladp0004s0018.1.v1.1">
    <property type="protein sequence ID" value="Kaladp0004s0018.1.v1.1"/>
    <property type="gene ID" value="Kaladp0004s0018.v1.1"/>
</dbReference>
<evidence type="ECO:0000256" key="3">
    <source>
        <dbReference type="ARBA" id="ARBA00023155"/>
    </source>
</evidence>
<dbReference type="GO" id="GO:0003677">
    <property type="term" value="F:DNA binding"/>
    <property type="evidence" value="ECO:0007669"/>
    <property type="project" value="UniProtKB-KW"/>
</dbReference>